<evidence type="ECO:0000313" key="3">
    <source>
        <dbReference type="Proteomes" id="UP001516023"/>
    </source>
</evidence>
<comment type="caution">
    <text evidence="2">The sequence shown here is derived from an EMBL/GenBank/DDBJ whole genome shotgun (WGS) entry which is preliminary data.</text>
</comment>
<reference evidence="2 3" key="1">
    <citation type="journal article" date="2020" name="G3 (Bethesda)">
        <title>Improved Reference Genome for Cyclotella cryptica CCMP332, a Model for Cell Wall Morphogenesis, Salinity Adaptation, and Lipid Production in Diatoms (Bacillariophyta).</title>
        <authorList>
            <person name="Roberts W.R."/>
            <person name="Downey K.M."/>
            <person name="Ruck E.C."/>
            <person name="Traller J.C."/>
            <person name="Alverson A.J."/>
        </authorList>
    </citation>
    <scope>NUCLEOTIDE SEQUENCE [LARGE SCALE GENOMIC DNA]</scope>
    <source>
        <strain evidence="2 3">CCMP332</strain>
    </source>
</reference>
<feature type="region of interest" description="Disordered" evidence="1">
    <location>
        <begin position="24"/>
        <end position="49"/>
    </location>
</feature>
<evidence type="ECO:0000313" key="2">
    <source>
        <dbReference type="EMBL" id="KAL3794042.1"/>
    </source>
</evidence>
<dbReference type="EMBL" id="JABMIG020000084">
    <property type="protein sequence ID" value="KAL3794042.1"/>
    <property type="molecule type" value="Genomic_DNA"/>
</dbReference>
<gene>
    <name evidence="2" type="ORF">HJC23_008930</name>
</gene>
<evidence type="ECO:0000256" key="1">
    <source>
        <dbReference type="SAM" id="MobiDB-lite"/>
    </source>
</evidence>
<organism evidence="2 3">
    <name type="scientific">Cyclotella cryptica</name>
    <dbReference type="NCBI Taxonomy" id="29204"/>
    <lineage>
        <taxon>Eukaryota</taxon>
        <taxon>Sar</taxon>
        <taxon>Stramenopiles</taxon>
        <taxon>Ochrophyta</taxon>
        <taxon>Bacillariophyta</taxon>
        <taxon>Coscinodiscophyceae</taxon>
        <taxon>Thalassiosirophycidae</taxon>
        <taxon>Stephanodiscales</taxon>
        <taxon>Stephanodiscaceae</taxon>
        <taxon>Cyclotella</taxon>
    </lineage>
</organism>
<feature type="compositionally biased region" description="Basic and acidic residues" evidence="1">
    <location>
        <begin position="34"/>
        <end position="44"/>
    </location>
</feature>
<keyword evidence="3" id="KW-1185">Reference proteome</keyword>
<accession>A0ABD3Q1Y3</accession>
<sequence length="95" mass="10884">MSEEEVCIAYNTYDAHLTGLKQDGSRMEAGWEQDGNRGRREDLPSARTSNRGGTGIFYWKRMSQKRGNWGAQFPGTATYWTWPILNSQRADFSTE</sequence>
<name>A0ABD3Q1Y3_9STRA</name>
<protein>
    <submittedName>
        <fullName evidence="2">Uncharacterized protein</fullName>
    </submittedName>
</protein>
<proteinExistence type="predicted"/>
<dbReference type="AlphaFoldDB" id="A0ABD3Q1Y3"/>
<dbReference type="Proteomes" id="UP001516023">
    <property type="component" value="Unassembled WGS sequence"/>
</dbReference>